<evidence type="ECO:0000313" key="5">
    <source>
        <dbReference type="Proteomes" id="UP000075606"/>
    </source>
</evidence>
<feature type="chain" id="PRO_5007574521" description="Internalin" evidence="3">
    <location>
        <begin position="22"/>
        <end position="808"/>
    </location>
</feature>
<keyword evidence="5" id="KW-1185">Reference proteome</keyword>
<dbReference type="AlphaFoldDB" id="A0A150XAT6"/>
<organism evidence="4 5">
    <name type="scientific">Roseivirga spongicola</name>
    <dbReference type="NCBI Taxonomy" id="333140"/>
    <lineage>
        <taxon>Bacteria</taxon>
        <taxon>Pseudomonadati</taxon>
        <taxon>Bacteroidota</taxon>
        <taxon>Cytophagia</taxon>
        <taxon>Cytophagales</taxon>
        <taxon>Roseivirgaceae</taxon>
        <taxon>Roseivirga</taxon>
    </lineage>
</organism>
<dbReference type="STRING" id="333140.AWW68_08120"/>
<sequence length="808" mass="91140">MIRNKLIIGCCFLLVFFQAKAQEFDASADPKMEQAKGMVETLAYYFNLLGGTRTSVSEKETIINSSYLKLFANEKVQVEDDLQENRSTVTYKDIQAYLKDIDFFFEEAVFDFEVEKVEKLQKDDQKPYYRVELIRNLEAVSLGGEEINSTKKRYIELNADANNELKIASIYTTKISKEKQLREWWSGLTLEWKKVFKKKLGLVYDSLSKDELFNLATIDSLDLKGNDLILDLEPIYQLTSLKHLRISNTWVNDLKPLLSINKLQSLDVSNTSVFDLQYLKYHKDIRKLNLSNSHVEDFSVLAGFDKLTELNLNGIAGTDLSFLEGLNALEVLSLEDAKGIDEVSFGQIKSLRSLHLKNSDISTVQGIAAMSQLSLLDLSATEITSLAGFENLKSLQTLRIDNTEISDLSPLLDLAQLKMVYANGAALTDEAIDKFNSASRALLITNSDQLMAWWNELPSPLKNKLGDVMGTFSPEVEDLSALVRLDSLDASQSGLKSLSPLTRFQSLKYLNLDGNRISVLNGQELSSRLVTLSVNNTDINTLSNLSSLRNLERLEAKNTAIRNLDQVAELPKLELLDADGSNVSAEQVADLLKKRPKVNIRFMSDKLLTWWADLPPNLKRAFGDNVRLSSQPDRDELHTLVAQESLSFNGVNLNSEFEASLQLFFRLKELKLQQVRTNLITDLPELPELESLALLQMPMADLTGISSKYPSLKRLNITNTAVEDLRPLSGLTELEMLNCSGTNVKRFRGLENLQNMKEIDCSNTKVFRLDRLSGLQNLEKITCFNTGLRQNDIDKLLESLPNVEIVFY</sequence>
<protein>
    <recommendedName>
        <fullName evidence="6">Internalin</fullName>
    </recommendedName>
</protein>
<reference evidence="4 5" key="1">
    <citation type="submission" date="2016-01" db="EMBL/GenBank/DDBJ databases">
        <title>Genome sequencing of Roseivirga spongicola UST030701-084.</title>
        <authorList>
            <person name="Selvaratnam C."/>
            <person name="Thevarajoo S."/>
            <person name="Goh K.M."/>
            <person name="Ee R."/>
            <person name="Chan K.-G."/>
            <person name="Chong C.S."/>
        </authorList>
    </citation>
    <scope>NUCLEOTIDE SEQUENCE [LARGE SCALE GENOMIC DNA]</scope>
    <source>
        <strain evidence="4 5">UST030701-084</strain>
    </source>
</reference>
<dbReference type="OrthoDB" id="1490745at2"/>
<dbReference type="InterPro" id="IPR001611">
    <property type="entry name" value="Leu-rich_rpt"/>
</dbReference>
<evidence type="ECO:0000256" key="3">
    <source>
        <dbReference type="SAM" id="SignalP"/>
    </source>
</evidence>
<evidence type="ECO:0000313" key="4">
    <source>
        <dbReference type="EMBL" id="KYG75790.1"/>
    </source>
</evidence>
<dbReference type="SUPFAM" id="SSF52058">
    <property type="entry name" value="L domain-like"/>
    <property type="match status" value="2"/>
</dbReference>
<keyword evidence="1" id="KW-0433">Leucine-rich repeat</keyword>
<feature type="signal peptide" evidence="3">
    <location>
        <begin position="1"/>
        <end position="21"/>
    </location>
</feature>
<dbReference type="RefSeq" id="WP_068219674.1">
    <property type="nucleotide sequence ID" value="NZ_LRPC01000012.1"/>
</dbReference>
<proteinExistence type="predicted"/>
<dbReference type="Proteomes" id="UP000075606">
    <property type="component" value="Unassembled WGS sequence"/>
</dbReference>
<dbReference type="Gene3D" id="3.80.10.10">
    <property type="entry name" value="Ribonuclease Inhibitor"/>
    <property type="match status" value="3"/>
</dbReference>
<evidence type="ECO:0008006" key="6">
    <source>
        <dbReference type="Google" id="ProtNLM"/>
    </source>
</evidence>
<keyword evidence="3" id="KW-0732">Signal</keyword>
<dbReference type="PANTHER" id="PTHR46652:SF3">
    <property type="entry name" value="LEUCINE-RICH REPEAT-CONTAINING PROTEIN 9"/>
    <property type="match status" value="1"/>
</dbReference>
<dbReference type="PANTHER" id="PTHR46652">
    <property type="entry name" value="LEUCINE-RICH REPEAT AND IQ DOMAIN-CONTAINING PROTEIN 1-RELATED"/>
    <property type="match status" value="1"/>
</dbReference>
<dbReference type="InterPro" id="IPR032675">
    <property type="entry name" value="LRR_dom_sf"/>
</dbReference>
<gene>
    <name evidence="4" type="ORF">AWW68_08120</name>
</gene>
<evidence type="ECO:0000256" key="2">
    <source>
        <dbReference type="ARBA" id="ARBA00022737"/>
    </source>
</evidence>
<accession>A0A150XAT6</accession>
<comment type="caution">
    <text evidence="4">The sequence shown here is derived from an EMBL/GenBank/DDBJ whole genome shotgun (WGS) entry which is preliminary data.</text>
</comment>
<dbReference type="EMBL" id="LRPC01000012">
    <property type="protein sequence ID" value="KYG75790.1"/>
    <property type="molecule type" value="Genomic_DNA"/>
</dbReference>
<keyword evidence="2" id="KW-0677">Repeat</keyword>
<dbReference type="InterPro" id="IPR050836">
    <property type="entry name" value="SDS22/Internalin_LRR"/>
</dbReference>
<evidence type="ECO:0000256" key="1">
    <source>
        <dbReference type="ARBA" id="ARBA00022614"/>
    </source>
</evidence>
<dbReference type="PROSITE" id="PS51450">
    <property type="entry name" value="LRR"/>
    <property type="match status" value="1"/>
</dbReference>
<name>A0A150XAT6_9BACT</name>